<protein>
    <submittedName>
        <fullName evidence="2">GLPGLI family protein</fullName>
    </submittedName>
</protein>
<accession>A0A4V3GLV5</accession>
<keyword evidence="3" id="KW-1185">Reference proteome</keyword>
<name>A0A4V3GLV5_9BACT</name>
<gene>
    <name evidence="2" type="ORF">EDB95_2044</name>
</gene>
<dbReference type="Pfam" id="PF22252">
    <property type="entry name" value="PNGase_F-II_N"/>
    <property type="match status" value="1"/>
</dbReference>
<sequence>MRHFLTIALLVFSLPVFAQDSSGTVRFIQAGTIEYERKENLRNEFTGDGDFADEIRKNMPENKITWFNLYFSGNHSLFEPGRENPDNVRMWDAPGSTNIVYADRDTRRQVSQKQMWGSTLLLSDSLRTLHWRITADTRVIAGFECHRATTVIMDSVFVVVFYTDEILSPAGPESFGDLPGMILGMVIPKLHTSWYATKVVLGEPKQPMQPPKKGQKMGYTEMLSTLRDSFKDWGDWAKPMVMRIML</sequence>
<dbReference type="AlphaFoldDB" id="A0A4V3GLV5"/>
<feature type="chain" id="PRO_5020249803" evidence="1">
    <location>
        <begin position="19"/>
        <end position="246"/>
    </location>
</feature>
<dbReference type="Proteomes" id="UP000294498">
    <property type="component" value="Unassembled WGS sequence"/>
</dbReference>
<dbReference type="EMBL" id="SODV01000001">
    <property type="protein sequence ID" value="TDX01013.1"/>
    <property type="molecule type" value="Genomic_DNA"/>
</dbReference>
<evidence type="ECO:0000313" key="2">
    <source>
        <dbReference type="EMBL" id="TDX01013.1"/>
    </source>
</evidence>
<proteinExistence type="predicted"/>
<keyword evidence="1" id="KW-0732">Signal</keyword>
<evidence type="ECO:0000313" key="3">
    <source>
        <dbReference type="Proteomes" id="UP000294498"/>
    </source>
</evidence>
<dbReference type="NCBIfam" id="TIGR01200">
    <property type="entry name" value="GLPGLI"/>
    <property type="match status" value="1"/>
</dbReference>
<evidence type="ECO:0000256" key="1">
    <source>
        <dbReference type="SAM" id="SignalP"/>
    </source>
</evidence>
<comment type="caution">
    <text evidence="2">The sequence shown here is derived from an EMBL/GenBank/DDBJ whole genome shotgun (WGS) entry which is preliminary data.</text>
</comment>
<reference evidence="2 3" key="1">
    <citation type="submission" date="2019-03" db="EMBL/GenBank/DDBJ databases">
        <title>Genomic Encyclopedia of Type Strains, Phase IV (KMG-IV): sequencing the most valuable type-strain genomes for metagenomic binning, comparative biology and taxonomic classification.</title>
        <authorList>
            <person name="Goeker M."/>
        </authorList>
    </citation>
    <scope>NUCLEOTIDE SEQUENCE [LARGE SCALE GENOMIC DNA]</scope>
    <source>
        <strain evidence="2 3">DSM 100059</strain>
    </source>
</reference>
<feature type="signal peptide" evidence="1">
    <location>
        <begin position="1"/>
        <end position="18"/>
    </location>
</feature>
<dbReference type="InterPro" id="IPR005901">
    <property type="entry name" value="GLPGLI"/>
</dbReference>
<organism evidence="2 3">
    <name type="scientific">Dinghuibacter silviterrae</name>
    <dbReference type="NCBI Taxonomy" id="1539049"/>
    <lineage>
        <taxon>Bacteria</taxon>
        <taxon>Pseudomonadati</taxon>
        <taxon>Bacteroidota</taxon>
        <taxon>Chitinophagia</taxon>
        <taxon>Chitinophagales</taxon>
        <taxon>Chitinophagaceae</taxon>
        <taxon>Dinghuibacter</taxon>
    </lineage>
</organism>